<evidence type="ECO:0000256" key="2">
    <source>
        <dbReference type="ARBA" id="ARBA00022475"/>
    </source>
</evidence>
<reference evidence="10 11" key="1">
    <citation type="submission" date="2017-06" db="EMBL/GenBank/DDBJ databases">
        <authorList>
            <person name="Kim H.J."/>
            <person name="Triplett B.A."/>
        </authorList>
    </citation>
    <scope>NUCLEOTIDE SEQUENCE [LARGE SCALE GENOMIC DNA]</scope>
    <source>
        <strain evidence="10 11">DSM 19307</strain>
    </source>
</reference>
<feature type="domain" description="MacB-like periplasmic core" evidence="9">
    <location>
        <begin position="24"/>
        <end position="232"/>
    </location>
</feature>
<keyword evidence="11" id="KW-1185">Reference proteome</keyword>
<feature type="transmembrane region" description="Helical" evidence="7">
    <location>
        <begin position="29"/>
        <end position="48"/>
    </location>
</feature>
<sequence>MDKERVLANLLIAIDAVFANRVRSILTALGIIFGVAAVIAMLAIGNGAQQEILEQIKLVGVNNIIIEPVVEQTEENLQEEDEGKEKKKFSPGLTLEDKESILKTIPGVETISPEVLLETYIIKNGIRRSAKLVGVEPSYFDIFNFTLAEGKMFNDVQLDKGEAVCIIGKSIKAKFFPSENPIGKMLKCGPNWLKVIGVLDERYISESSISKLGIRDYNMDVYTPLQTVLVRYKNRAMLTEEMIQGANRGSSGMIFFGGNGGSGEDEAPKQAVNYHQLDRLVVQVAQTEKLNPTADVIVRMLERKHNEVVDYEIEIPELLLKQQQRTNDIFSYVLGAIAGISLIVGGIGIMNIMLASVLERIKEIGLRLSIGAKKTDIINQFMFESMMISISGGFIGIVLGIIMATAVSRFADIPTVISFGSILISFGVATAIGLIFGIAPARKAALQDPITSLRYE</sequence>
<dbReference type="PANTHER" id="PTHR30572">
    <property type="entry name" value="MEMBRANE COMPONENT OF TRANSPORTER-RELATED"/>
    <property type="match status" value="1"/>
</dbReference>
<keyword evidence="2" id="KW-1003">Cell membrane</keyword>
<evidence type="ECO:0000256" key="6">
    <source>
        <dbReference type="ARBA" id="ARBA00038076"/>
    </source>
</evidence>
<dbReference type="InterPro" id="IPR003838">
    <property type="entry name" value="ABC3_permease_C"/>
</dbReference>
<feature type="domain" description="ABC3 transporter permease C-terminal" evidence="8">
    <location>
        <begin position="336"/>
        <end position="445"/>
    </location>
</feature>
<keyword evidence="5 7" id="KW-0472">Membrane</keyword>
<dbReference type="PANTHER" id="PTHR30572:SF4">
    <property type="entry name" value="ABC TRANSPORTER PERMEASE YTRF"/>
    <property type="match status" value="1"/>
</dbReference>
<evidence type="ECO:0000256" key="3">
    <source>
        <dbReference type="ARBA" id="ARBA00022692"/>
    </source>
</evidence>
<comment type="similarity">
    <text evidence="6">Belongs to the ABC-4 integral membrane protein family.</text>
</comment>
<proteinExistence type="inferred from homology"/>
<keyword evidence="4 7" id="KW-1133">Transmembrane helix</keyword>
<dbReference type="RefSeq" id="WP_089356036.1">
    <property type="nucleotide sequence ID" value="NZ_FZPD01000002.1"/>
</dbReference>
<dbReference type="Pfam" id="PF12704">
    <property type="entry name" value="MacB_PCD"/>
    <property type="match status" value="1"/>
</dbReference>
<dbReference type="Proteomes" id="UP000198393">
    <property type="component" value="Unassembled WGS sequence"/>
</dbReference>
<dbReference type="GO" id="GO:0005886">
    <property type="term" value="C:plasma membrane"/>
    <property type="evidence" value="ECO:0007669"/>
    <property type="project" value="UniProtKB-SubCell"/>
</dbReference>
<evidence type="ECO:0000259" key="8">
    <source>
        <dbReference type="Pfam" id="PF02687"/>
    </source>
</evidence>
<protein>
    <submittedName>
        <fullName evidence="10">Putative ABC transport system permease protein</fullName>
    </submittedName>
</protein>
<dbReference type="AlphaFoldDB" id="A0A239HFL5"/>
<comment type="subcellular location">
    <subcellularLocation>
        <location evidence="1">Cell membrane</location>
        <topology evidence="1">Multi-pass membrane protein</topology>
    </subcellularLocation>
</comment>
<dbReference type="InterPro" id="IPR050250">
    <property type="entry name" value="Macrolide_Exporter_MacB"/>
</dbReference>
<evidence type="ECO:0000256" key="7">
    <source>
        <dbReference type="SAM" id="Phobius"/>
    </source>
</evidence>
<feature type="transmembrane region" description="Helical" evidence="7">
    <location>
        <begin position="329"/>
        <end position="357"/>
    </location>
</feature>
<name>A0A239HFL5_EKHLU</name>
<dbReference type="OrthoDB" id="9770036at2"/>
<dbReference type="Pfam" id="PF02687">
    <property type="entry name" value="FtsX"/>
    <property type="match status" value="1"/>
</dbReference>
<evidence type="ECO:0000313" key="11">
    <source>
        <dbReference type="Proteomes" id="UP000198393"/>
    </source>
</evidence>
<feature type="transmembrane region" description="Helical" evidence="7">
    <location>
        <begin position="377"/>
        <end position="404"/>
    </location>
</feature>
<evidence type="ECO:0000256" key="5">
    <source>
        <dbReference type="ARBA" id="ARBA00023136"/>
    </source>
</evidence>
<dbReference type="InterPro" id="IPR025857">
    <property type="entry name" value="MacB_PCD"/>
</dbReference>
<organism evidence="10 11">
    <name type="scientific">Ekhidna lutea</name>
    <dbReference type="NCBI Taxonomy" id="447679"/>
    <lineage>
        <taxon>Bacteria</taxon>
        <taxon>Pseudomonadati</taxon>
        <taxon>Bacteroidota</taxon>
        <taxon>Cytophagia</taxon>
        <taxon>Cytophagales</taxon>
        <taxon>Reichenbachiellaceae</taxon>
        <taxon>Ekhidna</taxon>
    </lineage>
</organism>
<dbReference type="GO" id="GO:0022857">
    <property type="term" value="F:transmembrane transporter activity"/>
    <property type="evidence" value="ECO:0007669"/>
    <property type="project" value="TreeGrafter"/>
</dbReference>
<dbReference type="EMBL" id="FZPD01000002">
    <property type="protein sequence ID" value="SNS80189.1"/>
    <property type="molecule type" value="Genomic_DNA"/>
</dbReference>
<evidence type="ECO:0000256" key="4">
    <source>
        <dbReference type="ARBA" id="ARBA00022989"/>
    </source>
</evidence>
<accession>A0A239HFL5</accession>
<evidence type="ECO:0000256" key="1">
    <source>
        <dbReference type="ARBA" id="ARBA00004651"/>
    </source>
</evidence>
<evidence type="ECO:0000313" key="10">
    <source>
        <dbReference type="EMBL" id="SNS80189.1"/>
    </source>
</evidence>
<gene>
    <name evidence="10" type="ORF">SAMN05421640_1290</name>
</gene>
<evidence type="ECO:0000259" key="9">
    <source>
        <dbReference type="Pfam" id="PF12704"/>
    </source>
</evidence>
<keyword evidence="3 7" id="KW-0812">Transmembrane</keyword>
<feature type="transmembrane region" description="Helical" evidence="7">
    <location>
        <begin position="416"/>
        <end position="439"/>
    </location>
</feature>